<evidence type="ECO:0000259" key="5">
    <source>
        <dbReference type="PROSITE" id="PS51123"/>
    </source>
</evidence>
<dbReference type="AlphaFoldDB" id="A0A9X0QX08"/>
<dbReference type="InterPro" id="IPR006665">
    <property type="entry name" value="OmpA-like"/>
</dbReference>
<gene>
    <name evidence="6" type="ORF">H7965_07400</name>
</gene>
<feature type="domain" description="OmpA-like" evidence="5">
    <location>
        <begin position="406"/>
        <end position="532"/>
    </location>
</feature>
<evidence type="ECO:0000256" key="1">
    <source>
        <dbReference type="PROSITE-ProRule" id="PRU00473"/>
    </source>
</evidence>
<feature type="compositionally biased region" description="Basic and acidic residues" evidence="3">
    <location>
        <begin position="304"/>
        <end position="315"/>
    </location>
</feature>
<feature type="coiled-coil region" evidence="2">
    <location>
        <begin position="322"/>
        <end position="356"/>
    </location>
</feature>
<dbReference type="NCBIfam" id="NF006543">
    <property type="entry name" value="PRK09039.1-2"/>
    <property type="match status" value="1"/>
</dbReference>
<dbReference type="Proteomes" id="UP000600101">
    <property type="component" value="Unassembled WGS sequence"/>
</dbReference>
<dbReference type="InterPro" id="IPR050330">
    <property type="entry name" value="Bact_OuterMem_StrucFunc"/>
</dbReference>
<comment type="caution">
    <text evidence="6">The sequence shown here is derived from an EMBL/GenBank/DDBJ whole genome shotgun (WGS) entry which is preliminary data.</text>
</comment>
<keyword evidence="1 4" id="KW-0472">Membrane</keyword>
<dbReference type="InterPro" id="IPR036737">
    <property type="entry name" value="OmpA-like_sf"/>
</dbReference>
<dbReference type="PANTHER" id="PTHR30329:SF21">
    <property type="entry name" value="LIPOPROTEIN YIAD-RELATED"/>
    <property type="match status" value="1"/>
</dbReference>
<keyword evidence="7" id="KW-1185">Reference proteome</keyword>
<dbReference type="PANTHER" id="PTHR30329">
    <property type="entry name" value="STATOR ELEMENT OF FLAGELLAR MOTOR COMPLEX"/>
    <property type="match status" value="1"/>
</dbReference>
<name>A0A9X0QX08_9PROT</name>
<dbReference type="CDD" id="cd07185">
    <property type="entry name" value="OmpA_C-like"/>
    <property type="match status" value="1"/>
</dbReference>
<sequence length="532" mass="58295">MARLGSRRQRGGGLDAWPGYVDALSTLLMVIIFVLLVFVLAQGFLSVALSSRDRALDRLNRQVAELAEMLALERGQAGELRSALSRTAEELRSAATARDTLAAQLRETREERDQLSADRDTVRAERDRLTARLTDLDLASRGSAERMATLESQLAEALRRAEAAGGDAAQTVRRLTETGRNLAAERAARAQAEAQLAESRGAVETSRRELEGVNRLLAEAQARLTETQRQLAAMRAEVAALDRQVQADRATIEARLSDIARLSEQIRALSAMRDQMERQAAEAARRAGDEAQRRSTAEAAASTEAERRAAAERAVGEQTRLAESARAQVALLTRQIEELRAQISRVAAALDIAEASGRDKDAQISALGTRLNAALAARVEELQRYRSDFFGRLRDVLGDRPEVRIVGDRFVFQSEVLFPPGSADLSAAGQSQIREIARVLQELSARIPRDVNWLLRVDGHADRIPIRSARFASNWELSAARAIAVAQLLMAEGLPPNRVAATAFGDNQPLDSGDSPEALARNRRIELRLTDR</sequence>
<dbReference type="Pfam" id="PF00691">
    <property type="entry name" value="OmpA"/>
    <property type="match status" value="1"/>
</dbReference>
<evidence type="ECO:0000256" key="4">
    <source>
        <dbReference type="SAM" id="Phobius"/>
    </source>
</evidence>
<feature type="region of interest" description="Disordered" evidence="3">
    <location>
        <begin position="277"/>
        <end position="317"/>
    </location>
</feature>
<dbReference type="EMBL" id="JACOMF010000006">
    <property type="protein sequence ID" value="MBC4015150.1"/>
    <property type="molecule type" value="Genomic_DNA"/>
</dbReference>
<keyword evidence="4" id="KW-0812">Transmembrane</keyword>
<accession>A0A9X0QX08</accession>
<keyword evidence="2" id="KW-0175">Coiled coil</keyword>
<reference evidence="6" key="1">
    <citation type="submission" date="2020-08" db="EMBL/GenBank/DDBJ databases">
        <authorList>
            <person name="Hu Y."/>
            <person name="Nguyen S.V."/>
            <person name="Li F."/>
            <person name="Fanning S."/>
        </authorList>
    </citation>
    <scope>NUCLEOTIDE SEQUENCE</scope>
    <source>
        <strain evidence="6">SYSU D8009</strain>
    </source>
</reference>
<evidence type="ECO:0000313" key="6">
    <source>
        <dbReference type="EMBL" id="MBC4015150.1"/>
    </source>
</evidence>
<evidence type="ECO:0000313" key="7">
    <source>
        <dbReference type="Proteomes" id="UP000600101"/>
    </source>
</evidence>
<dbReference type="PROSITE" id="PS51123">
    <property type="entry name" value="OMPA_2"/>
    <property type="match status" value="1"/>
</dbReference>
<protein>
    <submittedName>
        <fullName evidence="6">Peptidoglycan -binding protein</fullName>
    </submittedName>
</protein>
<organism evidence="6 7">
    <name type="scientific">Siccirubricoccus deserti</name>
    <dbReference type="NCBI Taxonomy" id="2013562"/>
    <lineage>
        <taxon>Bacteria</taxon>
        <taxon>Pseudomonadati</taxon>
        <taxon>Pseudomonadota</taxon>
        <taxon>Alphaproteobacteria</taxon>
        <taxon>Acetobacterales</taxon>
        <taxon>Roseomonadaceae</taxon>
        <taxon>Siccirubricoccus</taxon>
    </lineage>
</organism>
<evidence type="ECO:0000256" key="3">
    <source>
        <dbReference type="SAM" id="MobiDB-lite"/>
    </source>
</evidence>
<evidence type="ECO:0000256" key="2">
    <source>
        <dbReference type="SAM" id="Coils"/>
    </source>
</evidence>
<dbReference type="SUPFAM" id="SSF103088">
    <property type="entry name" value="OmpA-like"/>
    <property type="match status" value="1"/>
</dbReference>
<feature type="transmembrane region" description="Helical" evidence="4">
    <location>
        <begin position="27"/>
        <end position="49"/>
    </location>
</feature>
<dbReference type="Gene3D" id="3.30.1330.60">
    <property type="entry name" value="OmpA-like domain"/>
    <property type="match status" value="1"/>
</dbReference>
<feature type="compositionally biased region" description="Basic and acidic residues" evidence="3">
    <location>
        <begin position="277"/>
        <end position="296"/>
    </location>
</feature>
<keyword evidence="4" id="KW-1133">Transmembrane helix</keyword>
<dbReference type="RefSeq" id="WP_186769927.1">
    <property type="nucleotide sequence ID" value="NZ_JACOMF010000006.1"/>
</dbReference>
<dbReference type="GO" id="GO:0016020">
    <property type="term" value="C:membrane"/>
    <property type="evidence" value="ECO:0007669"/>
    <property type="project" value="UniProtKB-UniRule"/>
</dbReference>
<proteinExistence type="predicted"/>